<keyword evidence="1" id="KW-0175">Coiled coil</keyword>
<accession>A0LSF0</accession>
<dbReference type="EMBL" id="CP000481">
    <property type="protein sequence ID" value="ABK52360.1"/>
    <property type="molecule type" value="Genomic_DNA"/>
</dbReference>
<dbReference type="Gene3D" id="3.30.1380.10">
    <property type="match status" value="1"/>
</dbReference>
<feature type="chain" id="PRO_5039131382" evidence="2">
    <location>
        <begin position="39"/>
        <end position="404"/>
    </location>
</feature>
<feature type="coiled-coil region" evidence="1">
    <location>
        <begin position="63"/>
        <end position="118"/>
    </location>
</feature>
<dbReference type="PANTHER" id="PTHR34385:SF1">
    <property type="entry name" value="PEPTIDOGLYCAN L-ALANYL-D-GLUTAMATE ENDOPEPTIDASE CWLK"/>
    <property type="match status" value="1"/>
</dbReference>
<keyword evidence="4" id="KW-0378">Hydrolase</keyword>
<dbReference type="KEGG" id="ace:Acel_0587"/>
<evidence type="ECO:0000313" key="5">
    <source>
        <dbReference type="Proteomes" id="UP000008221"/>
    </source>
</evidence>
<sequence length="404" mass="42106">MLRLSIARGPAFTKLPRSRRTVTALAVTVMVVAGSAIAAGPALAQDSGQAPTAAQLAAIRKLAAAAQAELAAGARRLDAAQARQRQLAAQAAAATAQARRAEQRLAALQEQIAGFAGSMYEHPTSDVVTEVIAGGDLQRALQATTLLTIASGSHLAVLREASATRTELAQAQLRAAQAAAAAAAVQASIQRQVAALRDAAAKAAQRLEAAQKAYAAEQARIAAARAAAARAAAEKAARERAAREAALRDAIVAPPPCDVQGPYPPGPWGGYANGLIPASALCPIIGGGLLRPDAAVAFNRMTQAYRQAFGTYLCVNASYRPYADQVRLFRIQPSLSAVPGTSNHGWGEAVDLGCGVQNYGSPQFRWMVAHAGEFGWVHPAWANHSPFEPWHWEFGYISDGDTGT</sequence>
<dbReference type="InterPro" id="IPR052179">
    <property type="entry name" value="DD-CPase-like"/>
</dbReference>
<keyword evidence="4" id="KW-0121">Carboxypeptidase</keyword>
<dbReference type="eggNOG" id="COG1876">
    <property type="taxonomic scope" value="Bacteria"/>
</dbReference>
<feature type="signal peptide" evidence="2">
    <location>
        <begin position="1"/>
        <end position="38"/>
    </location>
</feature>
<dbReference type="SUPFAM" id="SSF55166">
    <property type="entry name" value="Hedgehog/DD-peptidase"/>
    <property type="match status" value="1"/>
</dbReference>
<dbReference type="AlphaFoldDB" id="A0LSF0"/>
<dbReference type="InParanoid" id="A0LSF0"/>
<evidence type="ECO:0000256" key="1">
    <source>
        <dbReference type="SAM" id="Coils"/>
    </source>
</evidence>
<dbReference type="GO" id="GO:0006508">
    <property type="term" value="P:proteolysis"/>
    <property type="evidence" value="ECO:0007669"/>
    <property type="project" value="InterPro"/>
</dbReference>
<dbReference type="Pfam" id="PF02557">
    <property type="entry name" value="VanY"/>
    <property type="match status" value="1"/>
</dbReference>
<dbReference type="PANTHER" id="PTHR34385">
    <property type="entry name" value="D-ALANYL-D-ALANINE CARBOXYPEPTIDASE"/>
    <property type="match status" value="1"/>
</dbReference>
<organism evidence="4 5">
    <name type="scientific">Acidothermus cellulolyticus (strain ATCC 43068 / DSM 8971 / 11B)</name>
    <dbReference type="NCBI Taxonomy" id="351607"/>
    <lineage>
        <taxon>Bacteria</taxon>
        <taxon>Bacillati</taxon>
        <taxon>Actinomycetota</taxon>
        <taxon>Actinomycetes</taxon>
        <taxon>Acidothermales</taxon>
        <taxon>Acidothermaceae</taxon>
        <taxon>Acidothermus</taxon>
    </lineage>
</organism>
<evidence type="ECO:0000256" key="2">
    <source>
        <dbReference type="SAM" id="SignalP"/>
    </source>
</evidence>
<dbReference type="HOGENOM" id="CLU_796749_0_0_11"/>
<dbReference type="Proteomes" id="UP000008221">
    <property type="component" value="Chromosome"/>
</dbReference>
<evidence type="ECO:0000259" key="3">
    <source>
        <dbReference type="Pfam" id="PF02557"/>
    </source>
</evidence>
<proteinExistence type="predicted"/>
<reference evidence="4 5" key="1">
    <citation type="journal article" date="2009" name="Genome Res.">
        <title>Complete genome of the cellulolytic thermophile Acidothermus cellulolyticus 11B provides insights into its ecophysiological and evolutionary adaptations.</title>
        <authorList>
            <person name="Barabote R.D."/>
            <person name="Xie G."/>
            <person name="Leu D.H."/>
            <person name="Normand P."/>
            <person name="Necsulea A."/>
            <person name="Daubin V."/>
            <person name="Medigue C."/>
            <person name="Adney W.S."/>
            <person name="Xu X.C."/>
            <person name="Lapidus A."/>
            <person name="Parales R.E."/>
            <person name="Detter C."/>
            <person name="Pujic P."/>
            <person name="Bruce D."/>
            <person name="Lavire C."/>
            <person name="Challacombe J.F."/>
            <person name="Brettin T.S."/>
            <person name="Berry A.M."/>
        </authorList>
    </citation>
    <scope>NUCLEOTIDE SEQUENCE [LARGE SCALE GENOMIC DNA]</scope>
    <source>
        <strain evidence="5">ATCC 43068 / DSM 8971 / 11B</strain>
    </source>
</reference>
<keyword evidence="4" id="KW-0645">Protease</keyword>
<dbReference type="CDD" id="cd14814">
    <property type="entry name" value="Peptidase_M15"/>
    <property type="match status" value="1"/>
</dbReference>
<dbReference type="STRING" id="351607.Acel_0587"/>
<dbReference type="InterPro" id="IPR009045">
    <property type="entry name" value="Zn_M74/Hedgehog-like"/>
</dbReference>
<dbReference type="GO" id="GO:0004180">
    <property type="term" value="F:carboxypeptidase activity"/>
    <property type="evidence" value="ECO:0007669"/>
    <property type="project" value="UniProtKB-KW"/>
</dbReference>
<keyword evidence="2" id="KW-0732">Signal</keyword>
<feature type="domain" description="D-alanyl-D-alanine carboxypeptidase-like core" evidence="3">
    <location>
        <begin position="290"/>
        <end position="394"/>
    </location>
</feature>
<evidence type="ECO:0000313" key="4">
    <source>
        <dbReference type="EMBL" id="ABK52360.1"/>
    </source>
</evidence>
<dbReference type="InterPro" id="IPR003709">
    <property type="entry name" value="VanY-like_core_dom"/>
</dbReference>
<protein>
    <submittedName>
        <fullName evidence="4">Peptidase M15B and M15C, D,D-carboxypeptidase VanY/endolysins</fullName>
    </submittedName>
</protein>
<keyword evidence="5" id="KW-1185">Reference proteome</keyword>
<name>A0LSF0_ACIC1</name>
<gene>
    <name evidence="4" type="ordered locus">Acel_0587</name>
</gene>
<feature type="coiled-coil region" evidence="1">
    <location>
        <begin position="193"/>
        <end position="227"/>
    </location>
</feature>